<dbReference type="PANTHER" id="PTHR35004:SF6">
    <property type="entry name" value="TRANSPOSASE"/>
    <property type="match status" value="1"/>
</dbReference>
<evidence type="ECO:0000313" key="4">
    <source>
        <dbReference type="Proteomes" id="UP000095544"/>
    </source>
</evidence>
<dbReference type="Pfam" id="PF22483">
    <property type="entry name" value="Mu-transpos_C_2"/>
    <property type="match status" value="1"/>
</dbReference>
<accession>A0A174I5J3</accession>
<dbReference type="NCBIfam" id="NF033546">
    <property type="entry name" value="transpos_IS21"/>
    <property type="match status" value="1"/>
</dbReference>
<evidence type="ECO:0000313" key="3">
    <source>
        <dbReference type="EMBL" id="CUO81741.1"/>
    </source>
</evidence>
<name>A0A174I5J3_9FIRM</name>
<dbReference type="GO" id="GO:0003676">
    <property type="term" value="F:nucleic acid binding"/>
    <property type="evidence" value="ECO:0007669"/>
    <property type="project" value="InterPro"/>
</dbReference>
<evidence type="ECO:0000259" key="2">
    <source>
        <dbReference type="PROSITE" id="PS50994"/>
    </source>
</evidence>
<dbReference type="InterPro" id="IPR001584">
    <property type="entry name" value="Integrase_cat-core"/>
</dbReference>
<dbReference type="OrthoDB" id="3193769at2"/>
<comment type="similarity">
    <text evidence="1">Belongs to the transposase IS21/IS408/IS1162 family.</text>
</comment>
<reference evidence="3 4" key="1">
    <citation type="submission" date="2015-09" db="EMBL/GenBank/DDBJ databases">
        <authorList>
            <consortium name="Pathogen Informatics"/>
        </authorList>
    </citation>
    <scope>NUCLEOTIDE SEQUENCE [LARGE SCALE GENOMIC DNA]</scope>
    <source>
        <strain evidence="3 4">2789STDY5834876</strain>
    </source>
</reference>
<proteinExistence type="inferred from homology"/>
<organism evidence="3 4">
    <name type="scientific">Faecalicatena contorta</name>
    <dbReference type="NCBI Taxonomy" id="39482"/>
    <lineage>
        <taxon>Bacteria</taxon>
        <taxon>Bacillati</taxon>
        <taxon>Bacillota</taxon>
        <taxon>Clostridia</taxon>
        <taxon>Lachnospirales</taxon>
        <taxon>Lachnospiraceae</taxon>
        <taxon>Faecalicatena</taxon>
    </lineage>
</organism>
<dbReference type="PANTHER" id="PTHR35004">
    <property type="entry name" value="TRANSPOSASE RV3428C-RELATED"/>
    <property type="match status" value="1"/>
</dbReference>
<dbReference type="SUPFAM" id="SSF53098">
    <property type="entry name" value="Ribonuclease H-like"/>
    <property type="match status" value="1"/>
</dbReference>
<sequence>MNEALKTQLKILKLSDIKPNFSELARFYDLDRRTVKKYYDGYEGKAAHRDKPSKLDKHYDLIKQKLSIRGANIRAVYEFILSERDPDIGTYSNFNKYIKSKGLKPVRTVAGHPRFETAPGIQAQVDWKEDVSIANRFGEIFTFQVFDYKLGNSRYTHFTYKLYKTRQDVFDCLIASFQATGGVPREILFDNMSSIVDRDGERKNISNQVRAFAKDFNFKIKLCKPRHPFTKGKVEAVNKFLAWLLPYEGEFETEDEFIAILNKINQKVNTYPCQETNMPPLVLFQKEKEYLQPLPSDDVIESYLPHDRQTTVRSDSLVTYHNCKYSVPPEYIGKPVRLLVSDNTLRIYSSTDLIAVHALSTKRMNYQKDHYQQLLTQTMKEADMVAELAEVNLKQMDAFL</sequence>
<dbReference type="InterPro" id="IPR012337">
    <property type="entry name" value="RNaseH-like_sf"/>
</dbReference>
<dbReference type="STRING" id="39482.ERS852491_03399"/>
<dbReference type="Gene3D" id="3.30.420.10">
    <property type="entry name" value="Ribonuclease H-like superfamily/Ribonuclease H"/>
    <property type="match status" value="1"/>
</dbReference>
<evidence type="ECO:0000256" key="1">
    <source>
        <dbReference type="ARBA" id="ARBA00009277"/>
    </source>
</evidence>
<dbReference type="RefSeq" id="WP_044822755.1">
    <property type="nucleotide sequence ID" value="NZ_CYZU01000036.1"/>
</dbReference>
<protein>
    <submittedName>
        <fullName evidence="3">Transposase and inactivated derivatives</fullName>
    </submittedName>
</protein>
<dbReference type="InterPro" id="IPR054353">
    <property type="entry name" value="IstA-like_C"/>
</dbReference>
<dbReference type="AlphaFoldDB" id="A0A174I5J3"/>
<dbReference type="PROSITE" id="PS50994">
    <property type="entry name" value="INTEGRASE"/>
    <property type="match status" value="1"/>
</dbReference>
<dbReference type="EMBL" id="CYZU01000036">
    <property type="protein sequence ID" value="CUO81741.1"/>
    <property type="molecule type" value="Genomic_DNA"/>
</dbReference>
<feature type="domain" description="Integrase catalytic" evidence="2">
    <location>
        <begin position="115"/>
        <end position="288"/>
    </location>
</feature>
<dbReference type="InterPro" id="IPR036397">
    <property type="entry name" value="RNaseH_sf"/>
</dbReference>
<dbReference type="Proteomes" id="UP000095544">
    <property type="component" value="Unassembled WGS sequence"/>
</dbReference>
<dbReference type="GO" id="GO:0015074">
    <property type="term" value="P:DNA integration"/>
    <property type="evidence" value="ECO:0007669"/>
    <property type="project" value="InterPro"/>
</dbReference>
<gene>
    <name evidence="3" type="ORF">ERS852491_03399</name>
</gene>